<evidence type="ECO:0000313" key="3">
    <source>
        <dbReference type="EMBL" id="PJF46785.1"/>
    </source>
</evidence>
<keyword evidence="2" id="KW-0560">Oxidoreductase</keyword>
<dbReference type="PROSITE" id="PS00061">
    <property type="entry name" value="ADH_SHORT"/>
    <property type="match status" value="1"/>
</dbReference>
<dbReference type="PRINTS" id="PR00080">
    <property type="entry name" value="SDRFAMILY"/>
</dbReference>
<dbReference type="EMBL" id="PGTN01000096">
    <property type="protein sequence ID" value="PJF46785.1"/>
    <property type="molecule type" value="Genomic_DNA"/>
</dbReference>
<sequence>MALRLAREGAHVVIAEYDPGTAQQTAQEVQALGVSAMPYPVDLSDVSQIPPMVDAVVRAFGRIDILVNNAGRVQTKPMLDLTEEDWDRIVSVNQRGLFFCLQAVARQMIAQIPEEIRNSDRAPHSFGKIVNFSSVAGRSGRPNSTHYAATKAAVISITRSAALALARYNINVNAVCPGIVLTAMWQEIDQANQLMRGLEPGEWIRRSIETVPLKRAAQPEDIAAAVAFLCSPDADYITGQALNVDGGLEMD</sequence>
<proteinExistence type="inferred from homology"/>
<dbReference type="Gene3D" id="3.40.50.720">
    <property type="entry name" value="NAD(P)-binding Rossmann-like Domain"/>
    <property type="match status" value="1"/>
</dbReference>
<reference evidence="3 4" key="1">
    <citation type="submission" date="2017-11" db="EMBL/GenBank/DDBJ databases">
        <title>Evolution of Phototrophy in the Chloroflexi Phylum Driven by Horizontal Gene Transfer.</title>
        <authorList>
            <person name="Ward L.M."/>
            <person name="Hemp J."/>
            <person name="Shih P.M."/>
            <person name="Mcglynn S.E."/>
            <person name="Fischer W."/>
        </authorList>
    </citation>
    <scope>NUCLEOTIDE SEQUENCE [LARGE SCALE GENOMIC DNA]</scope>
    <source>
        <strain evidence="3">JP3_7</strain>
    </source>
</reference>
<comment type="caution">
    <text evidence="3">The sequence shown here is derived from an EMBL/GenBank/DDBJ whole genome shotgun (WGS) entry which is preliminary data.</text>
</comment>
<dbReference type="InterPro" id="IPR020904">
    <property type="entry name" value="Sc_DH/Rdtase_CS"/>
</dbReference>
<dbReference type="FunFam" id="3.40.50.720:FF:000084">
    <property type="entry name" value="Short-chain dehydrogenase reductase"/>
    <property type="match status" value="1"/>
</dbReference>
<dbReference type="InterPro" id="IPR036291">
    <property type="entry name" value="NAD(P)-bd_dom_sf"/>
</dbReference>
<protein>
    <submittedName>
        <fullName evidence="3">Uncharacterized protein</fullName>
    </submittedName>
</protein>
<dbReference type="SUPFAM" id="SSF51735">
    <property type="entry name" value="NAD(P)-binding Rossmann-fold domains"/>
    <property type="match status" value="1"/>
</dbReference>
<dbReference type="Proteomes" id="UP000230790">
    <property type="component" value="Unassembled WGS sequence"/>
</dbReference>
<dbReference type="GO" id="GO:0016616">
    <property type="term" value="F:oxidoreductase activity, acting on the CH-OH group of donors, NAD or NADP as acceptor"/>
    <property type="evidence" value="ECO:0007669"/>
    <property type="project" value="TreeGrafter"/>
</dbReference>
<dbReference type="AlphaFoldDB" id="A0A2M8QAG6"/>
<organism evidence="3 4">
    <name type="scientific">Candidatus Thermofonsia Clade 3 bacterium</name>
    <dbReference type="NCBI Taxonomy" id="2364212"/>
    <lineage>
        <taxon>Bacteria</taxon>
        <taxon>Bacillati</taxon>
        <taxon>Chloroflexota</taxon>
        <taxon>Candidatus Thermofontia</taxon>
        <taxon>Candidatus Thermofonsia Clade 3</taxon>
    </lineage>
</organism>
<dbReference type="PANTHER" id="PTHR42760:SF133">
    <property type="entry name" value="3-OXOACYL-[ACYL-CARRIER-PROTEIN] REDUCTASE"/>
    <property type="match status" value="1"/>
</dbReference>
<dbReference type="PANTHER" id="PTHR42760">
    <property type="entry name" value="SHORT-CHAIN DEHYDROGENASES/REDUCTASES FAMILY MEMBER"/>
    <property type="match status" value="1"/>
</dbReference>
<comment type="similarity">
    <text evidence="1">Belongs to the short-chain dehydrogenases/reductases (SDR) family.</text>
</comment>
<gene>
    <name evidence="3" type="ORF">CUN48_12060</name>
</gene>
<evidence type="ECO:0000256" key="1">
    <source>
        <dbReference type="ARBA" id="ARBA00006484"/>
    </source>
</evidence>
<dbReference type="InterPro" id="IPR002347">
    <property type="entry name" value="SDR_fam"/>
</dbReference>
<evidence type="ECO:0000256" key="2">
    <source>
        <dbReference type="ARBA" id="ARBA00023002"/>
    </source>
</evidence>
<dbReference type="PRINTS" id="PR00081">
    <property type="entry name" value="GDHRDH"/>
</dbReference>
<evidence type="ECO:0000313" key="4">
    <source>
        <dbReference type="Proteomes" id="UP000230790"/>
    </source>
</evidence>
<name>A0A2M8QAG6_9CHLR</name>
<accession>A0A2M8QAG6</accession>
<dbReference type="Pfam" id="PF13561">
    <property type="entry name" value="adh_short_C2"/>
    <property type="match status" value="1"/>
</dbReference>